<feature type="domain" description="Baseplate J-like C-terminal" evidence="2">
    <location>
        <begin position="214"/>
        <end position="294"/>
    </location>
</feature>
<dbReference type="RefSeq" id="WP_071116965.1">
    <property type="nucleotide sequence ID" value="NZ_MKCS01000004.1"/>
</dbReference>
<feature type="domain" description="Baseplate J-like central" evidence="1">
    <location>
        <begin position="136"/>
        <end position="206"/>
    </location>
</feature>
<dbReference type="EMBL" id="MKCS01000004">
    <property type="protein sequence ID" value="OHX10235.1"/>
    <property type="molecule type" value="Genomic_DNA"/>
</dbReference>
<dbReference type="Pfam" id="PF26078">
    <property type="entry name" value="Baseplate_J_M"/>
    <property type="match status" value="1"/>
</dbReference>
<gene>
    <name evidence="3" type="ORF">BI347_20770</name>
</gene>
<dbReference type="Proteomes" id="UP000180088">
    <property type="component" value="Unassembled WGS sequence"/>
</dbReference>
<dbReference type="AlphaFoldDB" id="A0A1S1WT07"/>
<dbReference type="InterPro" id="IPR014507">
    <property type="entry name" value="Baseplate_assembly_J_pred"/>
</dbReference>
<evidence type="ECO:0000313" key="4">
    <source>
        <dbReference type="Proteomes" id="UP000180088"/>
    </source>
</evidence>
<reference evidence="3 4" key="1">
    <citation type="submission" date="2016-09" db="EMBL/GenBank/DDBJ databases">
        <title>Chromobacterium muskegensis sp. nov., an insecticidal bacterium isolated from Sphagnum bogs.</title>
        <authorList>
            <person name="Sparks M.E."/>
            <person name="Blackburn M.B."/>
            <person name="Gundersen-Rindal D.E."/>
            <person name="Mitchell A."/>
            <person name="Farrar R."/>
            <person name="Kuhar D."/>
        </authorList>
    </citation>
    <scope>NUCLEOTIDE SEQUENCE [LARGE SCALE GENOMIC DNA]</scope>
    <source>
        <strain evidence="3 4">37-2</strain>
    </source>
</reference>
<dbReference type="InterPro" id="IPR052726">
    <property type="entry name" value="Phage_Baseplate_Hub"/>
</dbReference>
<evidence type="ECO:0000313" key="3">
    <source>
        <dbReference type="EMBL" id="OHX10235.1"/>
    </source>
</evidence>
<dbReference type="InterPro" id="IPR058530">
    <property type="entry name" value="Baseplate_J-like_C"/>
</dbReference>
<evidence type="ECO:0000259" key="2">
    <source>
        <dbReference type="Pfam" id="PF26079"/>
    </source>
</evidence>
<dbReference type="Pfam" id="PF26079">
    <property type="entry name" value="Baseplate_J_C"/>
    <property type="match status" value="1"/>
</dbReference>
<evidence type="ECO:0000259" key="1">
    <source>
        <dbReference type="Pfam" id="PF26078"/>
    </source>
</evidence>
<protein>
    <submittedName>
        <fullName evidence="3">Uncharacterized protein</fullName>
    </submittedName>
</protein>
<dbReference type="InterPro" id="IPR058531">
    <property type="entry name" value="Baseplate_J_M"/>
</dbReference>
<name>A0A1S1WT07_9NEIS</name>
<dbReference type="PIRSF" id="PIRSF020481">
    <property type="entry name" value="BAP"/>
    <property type="match status" value="1"/>
</dbReference>
<dbReference type="PANTHER" id="PTHR35862">
    <property type="entry name" value="FELS-2 PROPHAGE PROTEIN"/>
    <property type="match status" value="1"/>
</dbReference>
<proteinExistence type="predicted"/>
<dbReference type="STRING" id="1903179.BI347_20770"/>
<sequence length="296" mass="31237">MAIDLTRLPAPTIVDAIDYETLLEAYKSGFLARVPPEQRASYAAALQLESEPITMALQLASYREMLLRQRVNEAARASLLAYAAGADLDNRAADYGVQRLLIQPANPDVTPPTEALWEDDSRLRYRCQMALEGLASGGPRGAYLFHALSASAEVLDADVDTPAGGVVRVWLLGRDGIASPALCDTVAAALSAEDVRPLCDTVQVCASQPLAFAIDARILYQPGGEAASGGLAGARDRLDRMLAERRKIGGSVPRSAIDAALHVPGVDRVSIASPAADVLCGVGQFPDCAAITVTPQ</sequence>
<dbReference type="PANTHER" id="PTHR35862:SF1">
    <property type="entry name" value="FELS-2 PROPHAGE PROTEIN"/>
    <property type="match status" value="1"/>
</dbReference>
<dbReference type="OrthoDB" id="9793802at2"/>
<organism evidence="3 4">
    <name type="scientific">Chromobacterium sphagni</name>
    <dbReference type="NCBI Taxonomy" id="1903179"/>
    <lineage>
        <taxon>Bacteria</taxon>
        <taxon>Pseudomonadati</taxon>
        <taxon>Pseudomonadota</taxon>
        <taxon>Betaproteobacteria</taxon>
        <taxon>Neisseriales</taxon>
        <taxon>Chromobacteriaceae</taxon>
        <taxon>Chromobacterium</taxon>
    </lineage>
</organism>
<accession>A0A1S1WT07</accession>
<comment type="caution">
    <text evidence="3">The sequence shown here is derived from an EMBL/GenBank/DDBJ whole genome shotgun (WGS) entry which is preliminary data.</text>
</comment>